<evidence type="ECO:0000259" key="3">
    <source>
        <dbReference type="PROSITE" id="PS50977"/>
    </source>
</evidence>
<dbReference type="InterPro" id="IPR001647">
    <property type="entry name" value="HTH_TetR"/>
</dbReference>
<proteinExistence type="predicted"/>
<reference evidence="4 5" key="1">
    <citation type="journal article" date="2015" name="Int. Biodeterior. Biodegradation">
        <title>Physiological and genetic screening methods for the isolation of methyl tert-butyl ether-degrading bacteria for bioremediation purposes.</title>
        <authorList>
            <person name="Guisado I.M."/>
            <person name="Purswani J."/>
            <person name="Gonzalez Lopez J."/>
            <person name="Pozo C."/>
        </authorList>
    </citation>
    <scope>NUCLEOTIDE SEQUENCE [LARGE SCALE GENOMIC DNA]</scope>
    <source>
        <strain evidence="4 5">SH7</strain>
    </source>
</reference>
<dbReference type="EMBL" id="LCZJ02000043">
    <property type="protein sequence ID" value="KTD83732.1"/>
    <property type="molecule type" value="Genomic_DNA"/>
</dbReference>
<dbReference type="RefSeq" id="WP_060626568.1">
    <property type="nucleotide sequence ID" value="NZ_LCZJ02000043.1"/>
</dbReference>
<dbReference type="PANTHER" id="PTHR43479">
    <property type="entry name" value="ACREF/ENVCD OPERON REPRESSOR-RELATED"/>
    <property type="match status" value="1"/>
</dbReference>
<dbReference type="InterPro" id="IPR036271">
    <property type="entry name" value="Tet_transcr_reg_TetR-rel_C_sf"/>
</dbReference>
<dbReference type="GO" id="GO:0003677">
    <property type="term" value="F:DNA binding"/>
    <property type="evidence" value="ECO:0007669"/>
    <property type="project" value="UniProtKB-UniRule"/>
</dbReference>
<dbReference type="SUPFAM" id="SSF48498">
    <property type="entry name" value="Tetracyclin repressor-like, C-terminal domain"/>
    <property type="match status" value="1"/>
</dbReference>
<dbReference type="OrthoDB" id="6430772at2"/>
<dbReference type="InterPro" id="IPR009057">
    <property type="entry name" value="Homeodomain-like_sf"/>
</dbReference>
<organism evidence="4 5">
    <name type="scientific">Paenibacillus etheri</name>
    <dbReference type="NCBI Taxonomy" id="1306852"/>
    <lineage>
        <taxon>Bacteria</taxon>
        <taxon>Bacillati</taxon>
        <taxon>Bacillota</taxon>
        <taxon>Bacilli</taxon>
        <taxon>Bacillales</taxon>
        <taxon>Paenibacillaceae</taxon>
        <taxon>Paenibacillus</taxon>
    </lineage>
</organism>
<feature type="DNA-binding region" description="H-T-H motif" evidence="2">
    <location>
        <begin position="26"/>
        <end position="45"/>
    </location>
</feature>
<evidence type="ECO:0000313" key="5">
    <source>
        <dbReference type="Proteomes" id="UP000054709"/>
    </source>
</evidence>
<dbReference type="AlphaFoldDB" id="A0A0W1AQW1"/>
<name>A0A0W1AQW1_9BACL</name>
<protein>
    <recommendedName>
        <fullName evidence="3">HTH tetR-type domain-containing protein</fullName>
    </recommendedName>
</protein>
<evidence type="ECO:0000256" key="1">
    <source>
        <dbReference type="ARBA" id="ARBA00023125"/>
    </source>
</evidence>
<keyword evidence="5" id="KW-1185">Reference proteome</keyword>
<dbReference type="PRINTS" id="PR00455">
    <property type="entry name" value="HTHTETR"/>
</dbReference>
<gene>
    <name evidence="4" type="ORF">UQ64_01345</name>
</gene>
<dbReference type="InterPro" id="IPR050624">
    <property type="entry name" value="HTH-type_Tx_Regulator"/>
</dbReference>
<feature type="domain" description="HTH tetR-type" evidence="3">
    <location>
        <begin position="3"/>
        <end position="63"/>
    </location>
</feature>
<accession>A0A0W1AQW1</accession>
<evidence type="ECO:0000256" key="2">
    <source>
        <dbReference type="PROSITE-ProRule" id="PRU00335"/>
    </source>
</evidence>
<comment type="caution">
    <text evidence="4">The sequence shown here is derived from an EMBL/GenBank/DDBJ whole genome shotgun (WGS) entry which is preliminary data.</text>
</comment>
<dbReference type="PROSITE" id="PS50977">
    <property type="entry name" value="HTH_TETR_2"/>
    <property type="match status" value="1"/>
</dbReference>
<dbReference type="Gene3D" id="1.10.357.10">
    <property type="entry name" value="Tetracycline Repressor, domain 2"/>
    <property type="match status" value="1"/>
</dbReference>
<dbReference type="PANTHER" id="PTHR43479:SF11">
    <property type="entry name" value="ACREF_ENVCD OPERON REPRESSOR-RELATED"/>
    <property type="match status" value="1"/>
</dbReference>
<dbReference type="SUPFAM" id="SSF46689">
    <property type="entry name" value="Homeodomain-like"/>
    <property type="match status" value="1"/>
</dbReference>
<dbReference type="Proteomes" id="UP000054709">
    <property type="component" value="Unassembled WGS sequence"/>
</dbReference>
<keyword evidence="1 2" id="KW-0238">DNA-binding</keyword>
<evidence type="ECO:0000313" key="4">
    <source>
        <dbReference type="EMBL" id="KTD83732.1"/>
    </source>
</evidence>
<dbReference type="Pfam" id="PF00440">
    <property type="entry name" value="TetR_N"/>
    <property type="match status" value="1"/>
</dbReference>
<sequence length="198" mass="22720">MSEDKKLHIIEATNRVIYRMGIAGTTMRRIADEAGLSTGALYHHYKSKEEILYDAMDRSLSVSTRIAEEVQQGKYSRGEVIKRISENVKDRFNKIDDNRMQFYLAQEAILGNEEISNQLKVKYKKWIGHTEELLQRLYEKQPGKYNKAIASLLIGAIDGIVMQTLLGVANTDEIEDICEVYHKLLVEGIPKLLEAWDE</sequence>